<gene>
    <name evidence="1" type="ORF">PIB30_106652</name>
</gene>
<evidence type="ECO:0000313" key="1">
    <source>
        <dbReference type="EMBL" id="MED6190520.1"/>
    </source>
</evidence>
<reference evidence="1 2" key="1">
    <citation type="journal article" date="2023" name="Plants (Basel)">
        <title>Bridging the Gap: Combining Genomics and Transcriptomics Approaches to Understand Stylosanthes scabra, an Orphan Legume from the Brazilian Caatinga.</title>
        <authorList>
            <person name="Ferreira-Neto J.R.C."/>
            <person name="da Silva M.D."/>
            <person name="Binneck E."/>
            <person name="de Melo N.F."/>
            <person name="da Silva R.H."/>
            <person name="de Melo A.L.T.M."/>
            <person name="Pandolfi V."/>
            <person name="Bustamante F.O."/>
            <person name="Brasileiro-Vidal A.C."/>
            <person name="Benko-Iseppon A.M."/>
        </authorList>
    </citation>
    <scope>NUCLEOTIDE SEQUENCE [LARGE SCALE GENOMIC DNA]</scope>
    <source>
        <tissue evidence="1">Leaves</tissue>
    </source>
</reference>
<comment type="caution">
    <text evidence="1">The sequence shown here is derived from an EMBL/GenBank/DDBJ whole genome shotgun (WGS) entry which is preliminary data.</text>
</comment>
<sequence>AKFGAEVAKKGERNEKITKKSLEAKSRAYAYARKEPIRTLCHDLGVTSKPEPDHMRTHQRGICIRTGGQICAYK</sequence>
<protein>
    <submittedName>
        <fullName evidence="1">Uncharacterized protein</fullName>
    </submittedName>
</protein>
<dbReference type="Proteomes" id="UP001341840">
    <property type="component" value="Unassembled WGS sequence"/>
</dbReference>
<proteinExistence type="predicted"/>
<accession>A0ABU6X1J1</accession>
<feature type="non-terminal residue" evidence="1">
    <location>
        <position position="1"/>
    </location>
</feature>
<keyword evidence="2" id="KW-1185">Reference proteome</keyword>
<organism evidence="1 2">
    <name type="scientific">Stylosanthes scabra</name>
    <dbReference type="NCBI Taxonomy" id="79078"/>
    <lineage>
        <taxon>Eukaryota</taxon>
        <taxon>Viridiplantae</taxon>
        <taxon>Streptophyta</taxon>
        <taxon>Embryophyta</taxon>
        <taxon>Tracheophyta</taxon>
        <taxon>Spermatophyta</taxon>
        <taxon>Magnoliopsida</taxon>
        <taxon>eudicotyledons</taxon>
        <taxon>Gunneridae</taxon>
        <taxon>Pentapetalae</taxon>
        <taxon>rosids</taxon>
        <taxon>fabids</taxon>
        <taxon>Fabales</taxon>
        <taxon>Fabaceae</taxon>
        <taxon>Papilionoideae</taxon>
        <taxon>50 kb inversion clade</taxon>
        <taxon>dalbergioids sensu lato</taxon>
        <taxon>Dalbergieae</taxon>
        <taxon>Pterocarpus clade</taxon>
        <taxon>Stylosanthes</taxon>
    </lineage>
</organism>
<dbReference type="EMBL" id="JASCZI010185519">
    <property type="protein sequence ID" value="MED6190520.1"/>
    <property type="molecule type" value="Genomic_DNA"/>
</dbReference>
<name>A0ABU6X1J1_9FABA</name>
<evidence type="ECO:0000313" key="2">
    <source>
        <dbReference type="Proteomes" id="UP001341840"/>
    </source>
</evidence>